<proteinExistence type="predicted"/>
<keyword evidence="1" id="KW-0472">Membrane</keyword>
<dbReference type="InterPro" id="IPR008875">
    <property type="entry name" value="TraX"/>
</dbReference>
<reference evidence="3" key="1">
    <citation type="submission" date="2015-05" db="EMBL/GenBank/DDBJ databases">
        <authorList>
            <consortium name="Pathogen Informatics"/>
        </authorList>
    </citation>
    <scope>NUCLEOTIDE SEQUENCE [LARGE SCALE GENOMIC DNA]</scope>
    <source>
        <strain evidence="3">M72</strain>
    </source>
</reference>
<organism evidence="2 3">
    <name type="scientific">Roseburia faecis</name>
    <dbReference type="NCBI Taxonomy" id="301302"/>
    <lineage>
        <taxon>Bacteria</taxon>
        <taxon>Bacillati</taxon>
        <taxon>Bacillota</taxon>
        <taxon>Clostridia</taxon>
        <taxon>Lachnospirales</taxon>
        <taxon>Lachnospiraceae</taxon>
        <taxon>Roseburia</taxon>
    </lineage>
</organism>
<dbReference type="EMBL" id="CVRR01000048">
    <property type="protein sequence ID" value="CRL41553.1"/>
    <property type="molecule type" value="Genomic_DNA"/>
</dbReference>
<feature type="transmembrane region" description="Helical" evidence="1">
    <location>
        <begin position="220"/>
        <end position="242"/>
    </location>
</feature>
<evidence type="ECO:0000313" key="3">
    <source>
        <dbReference type="Proteomes" id="UP000049979"/>
    </source>
</evidence>
<feature type="transmembrane region" description="Helical" evidence="1">
    <location>
        <begin position="12"/>
        <end position="30"/>
    </location>
</feature>
<feature type="transmembrane region" description="Helical" evidence="1">
    <location>
        <begin position="133"/>
        <end position="153"/>
    </location>
</feature>
<keyword evidence="3" id="KW-1185">Reference proteome</keyword>
<dbReference type="AlphaFoldDB" id="A0A0M6WXL3"/>
<dbReference type="Pfam" id="PF05857">
    <property type="entry name" value="TraX"/>
    <property type="match status" value="1"/>
</dbReference>
<feature type="transmembrane region" description="Helical" evidence="1">
    <location>
        <begin position="42"/>
        <end position="60"/>
    </location>
</feature>
<protein>
    <recommendedName>
        <fullName evidence="4">Conjugal transfer protein TraX</fullName>
    </recommendedName>
</protein>
<evidence type="ECO:0000256" key="1">
    <source>
        <dbReference type="SAM" id="Phobius"/>
    </source>
</evidence>
<dbReference type="RefSeq" id="WP_055068487.1">
    <property type="nucleotide sequence ID" value="NZ_CP173697.1"/>
</dbReference>
<gene>
    <name evidence="2" type="ORF">M72_12761</name>
</gene>
<feature type="transmembrane region" description="Helical" evidence="1">
    <location>
        <begin position="103"/>
        <end position="121"/>
    </location>
</feature>
<dbReference type="Proteomes" id="UP000049979">
    <property type="component" value="Unassembled WGS sequence"/>
</dbReference>
<keyword evidence="1" id="KW-1133">Transmembrane helix</keyword>
<dbReference type="OrthoDB" id="9781069at2"/>
<sequence length="243" mass="27436">METKQPGISGYWLKLIAVISMLIDHTSAVILEQIPGLEAPAFFMRIIGRAAFPIYCFLLVEGFYHTRSRAKYAGRLFLFALISEVPFDLAFSRRMWDFSSNNVFFTLLFGLLVIWGVEGIKQKFVADVYGEKAAAIRVILIIVTVAAGGFLALLFRTDYDLSGIVTIFAIYMFYPKKVKGMGIGVLVLTLLASIIEAAAFLDMIPIYFYDGTRGKQMKYFFYIFYPAHLFLLAMIARAMGLWA</sequence>
<name>A0A0M6WXL3_9FIRM</name>
<feature type="transmembrane region" description="Helical" evidence="1">
    <location>
        <begin position="186"/>
        <end position="208"/>
    </location>
</feature>
<evidence type="ECO:0008006" key="4">
    <source>
        <dbReference type="Google" id="ProtNLM"/>
    </source>
</evidence>
<evidence type="ECO:0000313" key="2">
    <source>
        <dbReference type="EMBL" id="CRL41553.1"/>
    </source>
</evidence>
<accession>A0A0M6WXL3</accession>
<dbReference type="STRING" id="301302.ERS852420_01293"/>
<keyword evidence="1" id="KW-0812">Transmembrane</keyword>